<dbReference type="Pfam" id="PF01699">
    <property type="entry name" value="Na_Ca_ex"/>
    <property type="match status" value="2"/>
</dbReference>
<dbReference type="PANTHER" id="PTHR11878:SF65">
    <property type="entry name" value="NA_CA-EXCHANGE PROTEIN, ISOFORM G"/>
    <property type="match status" value="1"/>
</dbReference>
<dbReference type="PANTHER" id="PTHR11878">
    <property type="entry name" value="SODIUM/CALCIUM EXCHANGER"/>
    <property type="match status" value="1"/>
</dbReference>
<keyword evidence="4" id="KW-0106">Calcium</keyword>
<dbReference type="EMBL" id="OC925772">
    <property type="protein sequence ID" value="CAD7656335.1"/>
    <property type="molecule type" value="Genomic_DNA"/>
</dbReference>
<keyword evidence="2" id="KW-0813">Transport</keyword>
<keyword evidence="5 9" id="KW-0812">Transmembrane</keyword>
<evidence type="ECO:0000256" key="6">
    <source>
        <dbReference type="ARBA" id="ARBA00022989"/>
    </source>
</evidence>
<dbReference type="GO" id="GO:0098794">
    <property type="term" value="C:postsynapse"/>
    <property type="evidence" value="ECO:0007669"/>
    <property type="project" value="TreeGrafter"/>
</dbReference>
<feature type="transmembrane region" description="Helical" evidence="9">
    <location>
        <begin position="225"/>
        <end position="245"/>
    </location>
</feature>
<proteinExistence type="predicted"/>
<keyword evidence="8 9" id="KW-0472">Membrane</keyword>
<dbReference type="Proteomes" id="UP000728032">
    <property type="component" value="Unassembled WGS sequence"/>
</dbReference>
<evidence type="ECO:0000313" key="11">
    <source>
        <dbReference type="EMBL" id="CAD7656335.1"/>
    </source>
</evidence>
<feature type="domain" description="Sodium/calcium exchanger membrane region" evidence="10">
    <location>
        <begin position="26"/>
        <end position="99"/>
    </location>
</feature>
<reference evidence="11" key="1">
    <citation type="submission" date="2020-11" db="EMBL/GenBank/DDBJ databases">
        <authorList>
            <person name="Tran Van P."/>
        </authorList>
    </citation>
    <scope>NUCLEOTIDE SEQUENCE</scope>
</reference>
<dbReference type="InterPro" id="IPR004837">
    <property type="entry name" value="NaCa_Exmemb"/>
</dbReference>
<dbReference type="OrthoDB" id="418484at2759"/>
<evidence type="ECO:0000256" key="9">
    <source>
        <dbReference type="SAM" id="Phobius"/>
    </source>
</evidence>
<feature type="transmembrane region" description="Helical" evidence="9">
    <location>
        <begin position="291"/>
        <end position="312"/>
    </location>
</feature>
<evidence type="ECO:0000259" key="10">
    <source>
        <dbReference type="Pfam" id="PF01699"/>
    </source>
</evidence>
<dbReference type="InterPro" id="IPR004836">
    <property type="entry name" value="Na_Ca_Ex"/>
</dbReference>
<sequence>MSAIQVITSLKRQLTTTVTDSQSGVITVPIWNQTVSNITVMAMGASAPVVLLSTTELWTNSYSAGDLGPSVIVGSAAFNTFITIATCVWCATTYRQDKITNEGDDHVVELEVSKHYKCEGDVDSQEVGPLDTINANATTTTTPKTRAYYRVEATKRLTGCSGRSIGTTSWRGQFIDAFRVSAHRDDRHREVQSDTCLDYTLHVLTIFWKILFAFVPPARLGQGCACFAVSLICIGIMTALVADLSSHLGCTIGLKDSVTAITVVALGTGIPDALTGRLIAKYDQFGADLSISSVMASNVVTVCLGIGIPWIIGPSRGL</sequence>
<evidence type="ECO:0000256" key="1">
    <source>
        <dbReference type="ARBA" id="ARBA00004127"/>
    </source>
</evidence>
<gene>
    <name evidence="11" type="ORF">ONB1V03_LOCUS12972</name>
</gene>
<feature type="transmembrane region" description="Helical" evidence="9">
    <location>
        <begin position="257"/>
        <end position="279"/>
    </location>
</feature>
<dbReference type="GO" id="GO:0030424">
    <property type="term" value="C:axon"/>
    <property type="evidence" value="ECO:0007669"/>
    <property type="project" value="TreeGrafter"/>
</dbReference>
<dbReference type="GO" id="GO:0005432">
    <property type="term" value="F:calcium:sodium antiporter activity"/>
    <property type="evidence" value="ECO:0007669"/>
    <property type="project" value="InterPro"/>
</dbReference>
<evidence type="ECO:0000256" key="7">
    <source>
        <dbReference type="ARBA" id="ARBA00023065"/>
    </source>
</evidence>
<keyword evidence="4" id="KW-0109">Calcium transport</keyword>
<evidence type="ECO:0000256" key="2">
    <source>
        <dbReference type="ARBA" id="ARBA00022448"/>
    </source>
</evidence>
<keyword evidence="12" id="KW-1185">Reference proteome</keyword>
<feature type="domain" description="Sodium/calcium exchanger membrane region" evidence="10">
    <location>
        <begin position="225"/>
        <end position="314"/>
    </location>
</feature>
<evidence type="ECO:0000256" key="8">
    <source>
        <dbReference type="ARBA" id="ARBA00023136"/>
    </source>
</evidence>
<dbReference type="AlphaFoldDB" id="A0A7R9MCD9"/>
<dbReference type="GO" id="GO:0098703">
    <property type="term" value="P:calcium ion import across plasma membrane"/>
    <property type="evidence" value="ECO:0007669"/>
    <property type="project" value="TreeGrafter"/>
</dbReference>
<dbReference type="PRINTS" id="PR01259">
    <property type="entry name" value="NACAEXCHNGR"/>
</dbReference>
<keyword evidence="6 9" id="KW-1133">Transmembrane helix</keyword>
<dbReference type="GO" id="GO:0012505">
    <property type="term" value="C:endomembrane system"/>
    <property type="evidence" value="ECO:0007669"/>
    <property type="project" value="UniProtKB-SubCell"/>
</dbReference>
<evidence type="ECO:0000313" key="12">
    <source>
        <dbReference type="Proteomes" id="UP000728032"/>
    </source>
</evidence>
<keyword evidence="7" id="KW-0406">Ion transport</keyword>
<dbReference type="GO" id="GO:0042383">
    <property type="term" value="C:sarcolemma"/>
    <property type="evidence" value="ECO:0007669"/>
    <property type="project" value="TreeGrafter"/>
</dbReference>
<name>A0A7R9MCD9_9ACAR</name>
<organism evidence="11">
    <name type="scientific">Oppiella nova</name>
    <dbReference type="NCBI Taxonomy" id="334625"/>
    <lineage>
        <taxon>Eukaryota</taxon>
        <taxon>Metazoa</taxon>
        <taxon>Ecdysozoa</taxon>
        <taxon>Arthropoda</taxon>
        <taxon>Chelicerata</taxon>
        <taxon>Arachnida</taxon>
        <taxon>Acari</taxon>
        <taxon>Acariformes</taxon>
        <taxon>Sarcoptiformes</taxon>
        <taxon>Oribatida</taxon>
        <taxon>Brachypylina</taxon>
        <taxon>Oppioidea</taxon>
        <taxon>Oppiidae</taxon>
        <taxon>Oppiella</taxon>
    </lineage>
</organism>
<dbReference type="InterPro" id="IPR051171">
    <property type="entry name" value="CaCA"/>
</dbReference>
<accession>A0A7R9MCD9</accession>
<dbReference type="EMBL" id="CAJPVJ010010947">
    <property type="protein sequence ID" value="CAG2173522.1"/>
    <property type="molecule type" value="Genomic_DNA"/>
</dbReference>
<evidence type="ECO:0000256" key="4">
    <source>
        <dbReference type="ARBA" id="ARBA00022568"/>
    </source>
</evidence>
<keyword evidence="3" id="KW-0050">Antiport</keyword>
<dbReference type="Gene3D" id="1.20.1420.30">
    <property type="entry name" value="NCX, central ion-binding region"/>
    <property type="match status" value="2"/>
</dbReference>
<evidence type="ECO:0000256" key="3">
    <source>
        <dbReference type="ARBA" id="ARBA00022449"/>
    </source>
</evidence>
<comment type="subcellular location">
    <subcellularLocation>
        <location evidence="1">Endomembrane system</location>
        <topology evidence="1">Multi-pass membrane protein</topology>
    </subcellularLocation>
</comment>
<dbReference type="InterPro" id="IPR044880">
    <property type="entry name" value="NCX_ion-bd_dom_sf"/>
</dbReference>
<evidence type="ECO:0000256" key="5">
    <source>
        <dbReference type="ARBA" id="ARBA00022692"/>
    </source>
</evidence>
<protein>
    <recommendedName>
        <fullName evidence="10">Sodium/calcium exchanger membrane region domain-containing protein</fullName>
    </recommendedName>
</protein>